<dbReference type="EMBL" id="FUIG01000013">
    <property type="protein sequence ID" value="SJM29838.1"/>
    <property type="molecule type" value="Genomic_DNA"/>
</dbReference>
<reference evidence="2" key="1">
    <citation type="submission" date="2016-12" db="EMBL/GenBank/DDBJ databases">
        <authorList>
            <person name="Brunel B."/>
        </authorList>
    </citation>
    <scope>NUCLEOTIDE SEQUENCE [LARGE SCALE GENOMIC DNA]</scope>
</reference>
<sequence length="84" mass="9470">MRLYVTEAAPLTGPDDADTYLAAQTWTDGREKVVAKFVEATEGQELRRSRVDFAYIRIHFDGTRANLCDRGSVSSNREQEGSSW</sequence>
<dbReference type="AlphaFoldDB" id="A0A2P9AFF2"/>
<organism evidence="1 2">
    <name type="scientific">Mesorhizobium delmotii</name>
    <dbReference type="NCBI Taxonomy" id="1631247"/>
    <lineage>
        <taxon>Bacteria</taxon>
        <taxon>Pseudomonadati</taxon>
        <taxon>Pseudomonadota</taxon>
        <taxon>Alphaproteobacteria</taxon>
        <taxon>Hyphomicrobiales</taxon>
        <taxon>Phyllobacteriaceae</taxon>
        <taxon>Mesorhizobium</taxon>
    </lineage>
</organism>
<proteinExistence type="predicted"/>
<dbReference type="Proteomes" id="UP000245698">
    <property type="component" value="Unassembled WGS sequence"/>
</dbReference>
<accession>A0A2P9AFF2</accession>
<evidence type="ECO:0000313" key="1">
    <source>
        <dbReference type="EMBL" id="SJM29838.1"/>
    </source>
</evidence>
<protein>
    <submittedName>
        <fullName evidence="1">Uncharacterized protein</fullName>
    </submittedName>
</protein>
<name>A0A2P9AFF2_9HYPH</name>
<gene>
    <name evidence="1" type="ORF">BQ8482_111768</name>
</gene>
<evidence type="ECO:0000313" key="2">
    <source>
        <dbReference type="Proteomes" id="UP000245698"/>
    </source>
</evidence>
<keyword evidence="2" id="KW-1185">Reference proteome</keyword>